<sequence>MLPLALLLLGALAALWVWGVPLLRQSKLHLPPRVPGFLHQFRPNLPNHLLRLAQAHGPLYRIHFGNQDVVILNSKELIQEAMIKNWLNFAGRPLTFSSKLVSLGGKDLSLGNYSPAWKDLKKLTRSALLFGMRNKMEPLVWQLTHQLCEVRGGSPARPPEESTLQDLYDCITELVPLWASPSISILDVFPFLRVRGPPRWGVGGWARRGARPSTWGLHVRRRLCLTRFETQAAGVVRDLMDYMLRELREKSGVWDVTEENLHMVLLDLVIGGTETTAATLTWVVLYLLHHPEIHRRLQEELDQELGPGRVSGSDPPASPLPYKDRERLPLLNATISEVLRLRPVVALGLPHRTLKDSSLGGFDIPGDTIVIPNLYGAHHDAAVWDQPFAFRPDRFLNPKSQQPLTFGCGARVCLGEIPARLEIFLILTQLLHRFTFSPVPPSAAAAAAALPSLVPDFGILVKAQPFRVHLLPREGGRRAAA</sequence>
<reference evidence="27" key="3">
    <citation type="submission" date="2025-09" db="UniProtKB">
        <authorList>
            <consortium name="Ensembl"/>
        </authorList>
    </citation>
    <scope>IDENTIFICATION</scope>
    <source>
        <strain evidence="27">Glennie</strain>
    </source>
</reference>
<dbReference type="GO" id="GO:0004509">
    <property type="term" value="F:steroid 21-monooxygenase activity"/>
    <property type="evidence" value="ECO:0007669"/>
    <property type="project" value="UniProtKB-EC"/>
</dbReference>
<evidence type="ECO:0000313" key="28">
    <source>
        <dbReference type="Proteomes" id="UP000002279"/>
    </source>
</evidence>
<keyword evidence="13" id="KW-0446">Lipid-binding</keyword>
<evidence type="ECO:0000256" key="17">
    <source>
        <dbReference type="ARBA" id="ARBA00044116"/>
    </source>
</evidence>
<evidence type="ECO:0000256" key="8">
    <source>
        <dbReference type="ARBA" id="ARBA00022824"/>
    </source>
</evidence>
<evidence type="ECO:0000256" key="9">
    <source>
        <dbReference type="ARBA" id="ARBA00022848"/>
    </source>
</evidence>
<evidence type="ECO:0000256" key="16">
    <source>
        <dbReference type="ARBA" id="ARBA00044040"/>
    </source>
</evidence>
<comment type="cofactor">
    <cofactor evidence="23">
        <name>heme</name>
        <dbReference type="ChEBI" id="CHEBI:30413"/>
    </cofactor>
</comment>
<dbReference type="AlphaFoldDB" id="A0A6I8NAF3"/>
<dbReference type="PROSITE" id="PS00086">
    <property type="entry name" value="CYTOCHROME_P450"/>
    <property type="match status" value="1"/>
</dbReference>
<keyword evidence="11 23" id="KW-0408">Iron</keyword>
<organism evidence="27 28">
    <name type="scientific">Ornithorhynchus anatinus</name>
    <name type="common">Duckbill platypus</name>
    <dbReference type="NCBI Taxonomy" id="9258"/>
    <lineage>
        <taxon>Eukaryota</taxon>
        <taxon>Metazoa</taxon>
        <taxon>Chordata</taxon>
        <taxon>Craniata</taxon>
        <taxon>Vertebrata</taxon>
        <taxon>Euteleostomi</taxon>
        <taxon>Mammalia</taxon>
        <taxon>Monotremata</taxon>
        <taxon>Ornithorhynchidae</taxon>
        <taxon>Ornithorhynchus</taxon>
    </lineage>
</organism>
<dbReference type="GO" id="GO:0005496">
    <property type="term" value="F:steroid binding"/>
    <property type="evidence" value="ECO:0007669"/>
    <property type="project" value="UniProtKB-KW"/>
</dbReference>
<reference evidence="27 28" key="1">
    <citation type="journal article" date="2008" name="Nature">
        <title>Genome analysis of the platypus reveals unique signatures of evolution.</title>
        <authorList>
            <person name="Warren W.C."/>
            <person name="Hillier L.W."/>
            <person name="Marshall Graves J.A."/>
            <person name="Birney E."/>
            <person name="Ponting C.P."/>
            <person name="Grutzner F."/>
            <person name="Belov K."/>
            <person name="Miller W."/>
            <person name="Clarke L."/>
            <person name="Chinwalla A.T."/>
            <person name="Yang S.P."/>
            <person name="Heger A."/>
            <person name="Locke D.P."/>
            <person name="Miethke P."/>
            <person name="Waters P.D."/>
            <person name="Veyrunes F."/>
            <person name="Fulton L."/>
            <person name="Fulton B."/>
            <person name="Graves T."/>
            <person name="Wallis J."/>
            <person name="Puente X.S."/>
            <person name="Lopez-Otin C."/>
            <person name="Ordonez G.R."/>
            <person name="Eichler E.E."/>
            <person name="Chen L."/>
            <person name="Cheng Z."/>
            <person name="Deakin J.E."/>
            <person name="Alsop A."/>
            <person name="Thompson K."/>
            <person name="Kirby P."/>
            <person name="Papenfuss A.T."/>
            <person name="Wakefield M.J."/>
            <person name="Olender T."/>
            <person name="Lancet D."/>
            <person name="Huttley G.A."/>
            <person name="Smit A.F."/>
            <person name="Pask A."/>
            <person name="Temple-Smith P."/>
            <person name="Batzer M.A."/>
            <person name="Walker J.A."/>
            <person name="Konkel M.K."/>
            <person name="Harris R.S."/>
            <person name="Whittington C.M."/>
            <person name="Wong E.S."/>
            <person name="Gemmell N.J."/>
            <person name="Buschiazzo E."/>
            <person name="Vargas Jentzsch I.M."/>
            <person name="Merkel A."/>
            <person name="Schmitz J."/>
            <person name="Zemann A."/>
            <person name="Churakov G."/>
            <person name="Kriegs J.O."/>
            <person name="Brosius J."/>
            <person name="Murchison E.P."/>
            <person name="Sachidanandam R."/>
            <person name="Smith C."/>
            <person name="Hannon G.J."/>
            <person name="Tsend-Ayush E."/>
            <person name="McMillan D."/>
            <person name="Attenborough R."/>
            <person name="Rens W."/>
            <person name="Ferguson-Smith M."/>
            <person name="Lefevre C.M."/>
            <person name="Sharp J.A."/>
            <person name="Nicholas K.R."/>
            <person name="Ray D.A."/>
            <person name="Kube M."/>
            <person name="Reinhardt R."/>
            <person name="Pringle T.H."/>
            <person name="Taylor J."/>
            <person name="Jones R.C."/>
            <person name="Nixon B."/>
            <person name="Dacheux J.L."/>
            <person name="Niwa H."/>
            <person name="Sekita Y."/>
            <person name="Huang X."/>
            <person name="Stark A."/>
            <person name="Kheradpour P."/>
            <person name="Kellis M."/>
            <person name="Flicek P."/>
            <person name="Chen Y."/>
            <person name="Webber C."/>
            <person name="Hardison R."/>
            <person name="Nelson J."/>
            <person name="Hallsworth-Pepin K."/>
            <person name="Delehaunty K."/>
            <person name="Markovic C."/>
            <person name="Minx P."/>
            <person name="Feng Y."/>
            <person name="Kremitzki C."/>
            <person name="Mitreva M."/>
            <person name="Glasscock J."/>
            <person name="Wylie T."/>
            <person name="Wohldmann P."/>
            <person name="Thiru P."/>
            <person name="Nhan M.N."/>
            <person name="Pohl C.S."/>
            <person name="Smith S.M."/>
            <person name="Hou S."/>
            <person name="Nefedov M."/>
            <person name="de Jong P.J."/>
            <person name="Renfree M.B."/>
            <person name="Mardis E.R."/>
            <person name="Wilson R.K."/>
        </authorList>
    </citation>
    <scope>NUCLEOTIDE SEQUENCE [LARGE SCALE GENOMIC DNA]</scope>
    <source>
        <strain evidence="27 28">Glennie</strain>
    </source>
</reference>
<dbReference type="GO" id="GO:0006694">
    <property type="term" value="P:steroid biosynthetic process"/>
    <property type="evidence" value="ECO:0007669"/>
    <property type="project" value="UniProtKB-KW"/>
</dbReference>
<proteinExistence type="inferred from homology"/>
<dbReference type="PANTHER" id="PTHR24289">
    <property type="entry name" value="STEROID 17-ALPHA-HYDROXYLASE/17,20 LYASE"/>
    <property type="match status" value="1"/>
</dbReference>
<reference evidence="27" key="2">
    <citation type="submission" date="2025-08" db="UniProtKB">
        <authorList>
            <consortium name="Ensembl"/>
        </authorList>
    </citation>
    <scope>IDENTIFICATION</scope>
    <source>
        <strain evidence="27">Glennie</strain>
    </source>
</reference>
<dbReference type="GO" id="GO:0005789">
    <property type="term" value="C:endoplasmic reticulum membrane"/>
    <property type="evidence" value="ECO:0007669"/>
    <property type="project" value="UniProtKB-SubCell"/>
</dbReference>
<dbReference type="GeneTree" id="ENSGT00940000158338"/>
<evidence type="ECO:0000256" key="24">
    <source>
        <dbReference type="RuleBase" id="RU000461"/>
    </source>
</evidence>
<feature type="binding site" description="axial binding residue" evidence="23">
    <location>
        <position position="413"/>
    </location>
    <ligand>
        <name>heme</name>
        <dbReference type="ChEBI" id="CHEBI:30413"/>
    </ligand>
    <ligandPart>
        <name>Fe</name>
        <dbReference type="ChEBI" id="CHEBI:18248"/>
    </ligandPart>
</feature>
<dbReference type="InterPro" id="IPR002401">
    <property type="entry name" value="Cyt_P450_E_grp-I"/>
</dbReference>
<keyword evidence="5 23" id="KW-0349">Heme</keyword>
<keyword evidence="9" id="KW-0492">Microsome</keyword>
<evidence type="ECO:0000256" key="5">
    <source>
        <dbReference type="ARBA" id="ARBA00022617"/>
    </source>
</evidence>
<comment type="subcellular location">
    <subcellularLocation>
        <location evidence="2">Endoplasmic reticulum membrane</location>
        <topology evidence="2">Peripheral membrane protein</topology>
    </subcellularLocation>
    <subcellularLocation>
        <location evidence="3">Microsome membrane</location>
    </subcellularLocation>
</comment>
<keyword evidence="12 24" id="KW-0503">Monooxygenase</keyword>
<dbReference type="InterPro" id="IPR001128">
    <property type="entry name" value="Cyt_P450"/>
</dbReference>
<evidence type="ECO:0000256" key="4">
    <source>
        <dbReference type="ARBA" id="ARBA00010617"/>
    </source>
</evidence>
<dbReference type="InterPro" id="IPR017972">
    <property type="entry name" value="Cyt_P450_CS"/>
</dbReference>
<dbReference type="Proteomes" id="UP000002279">
    <property type="component" value="Chromosome X5"/>
</dbReference>
<dbReference type="GO" id="GO:0020037">
    <property type="term" value="F:heme binding"/>
    <property type="evidence" value="ECO:0007669"/>
    <property type="project" value="InterPro"/>
</dbReference>
<name>A0A6I8NAF3_ORNAN</name>
<evidence type="ECO:0000256" key="2">
    <source>
        <dbReference type="ARBA" id="ARBA00004406"/>
    </source>
</evidence>
<dbReference type="Gene3D" id="1.10.630.10">
    <property type="entry name" value="Cytochrome P450"/>
    <property type="match status" value="1"/>
</dbReference>
<evidence type="ECO:0000256" key="19">
    <source>
        <dbReference type="ARBA" id="ARBA00044265"/>
    </source>
</evidence>
<feature type="region of interest" description="Disordered" evidence="25">
    <location>
        <begin position="304"/>
        <end position="323"/>
    </location>
</feature>
<evidence type="ECO:0000256" key="7">
    <source>
        <dbReference type="ARBA" id="ARBA00022723"/>
    </source>
</evidence>
<dbReference type="Bgee" id="ENSOANG00000000301">
    <property type="expression patterns" value="Expressed in testis and 5 other cell types or tissues"/>
</dbReference>
<evidence type="ECO:0000256" key="13">
    <source>
        <dbReference type="ARBA" id="ARBA00023121"/>
    </source>
</evidence>
<dbReference type="PRINTS" id="PR00463">
    <property type="entry name" value="EP450I"/>
</dbReference>
<evidence type="ECO:0000256" key="10">
    <source>
        <dbReference type="ARBA" id="ARBA00023002"/>
    </source>
</evidence>
<evidence type="ECO:0000256" key="12">
    <source>
        <dbReference type="ARBA" id="ARBA00023033"/>
    </source>
</evidence>
<accession>A0A6I8NAF3</accession>
<dbReference type="EC" id="1.14.14.16" evidence="16"/>
<comment type="similarity">
    <text evidence="4 24">Belongs to the cytochrome P450 family.</text>
</comment>
<dbReference type="GO" id="GO:0005506">
    <property type="term" value="F:iron ion binding"/>
    <property type="evidence" value="ECO:0007669"/>
    <property type="project" value="InterPro"/>
</dbReference>
<evidence type="ECO:0000256" key="22">
    <source>
        <dbReference type="ARBA" id="ARBA00044342"/>
    </source>
</evidence>
<comment type="cofactor">
    <cofactor evidence="1">
        <name>heme b</name>
        <dbReference type="ChEBI" id="CHEBI:60344"/>
    </cofactor>
</comment>
<keyword evidence="15" id="KW-0755">Steroidogenesis</keyword>
<dbReference type="InterPro" id="IPR036396">
    <property type="entry name" value="Cyt_P450_sf"/>
</dbReference>
<keyword evidence="10 24" id="KW-0560">Oxidoreductase</keyword>
<dbReference type="Pfam" id="PF00067">
    <property type="entry name" value="p450"/>
    <property type="match status" value="2"/>
</dbReference>
<evidence type="ECO:0000256" key="15">
    <source>
        <dbReference type="ARBA" id="ARBA00023250"/>
    </source>
</evidence>
<dbReference type="SUPFAM" id="SSF48264">
    <property type="entry name" value="Cytochrome P450"/>
    <property type="match status" value="1"/>
</dbReference>
<evidence type="ECO:0000256" key="23">
    <source>
        <dbReference type="PIRSR" id="PIRSR602401-1"/>
    </source>
</evidence>
<evidence type="ECO:0000256" key="14">
    <source>
        <dbReference type="ARBA" id="ARBA00023136"/>
    </source>
</evidence>
<gene>
    <name evidence="27" type="primary">CYP21A2</name>
</gene>
<evidence type="ECO:0000256" key="3">
    <source>
        <dbReference type="ARBA" id="ARBA00004524"/>
    </source>
</evidence>
<evidence type="ECO:0000256" key="25">
    <source>
        <dbReference type="SAM" id="MobiDB-lite"/>
    </source>
</evidence>
<evidence type="ECO:0000256" key="18">
    <source>
        <dbReference type="ARBA" id="ARBA00044217"/>
    </source>
</evidence>
<feature type="signal peptide" evidence="26">
    <location>
        <begin position="1"/>
        <end position="19"/>
    </location>
</feature>
<keyword evidence="28" id="KW-1185">Reference proteome</keyword>
<evidence type="ECO:0000256" key="11">
    <source>
        <dbReference type="ARBA" id="ARBA00023004"/>
    </source>
</evidence>
<protein>
    <recommendedName>
        <fullName evidence="17">Steroid 21-hydroxylase</fullName>
        <ecNumber evidence="16">1.14.14.16</ecNumber>
    </recommendedName>
    <alternativeName>
        <fullName evidence="21">21-OHase</fullName>
    </alternativeName>
    <alternativeName>
        <fullName evidence="18">Cytochrome P-450c21</fullName>
    </alternativeName>
    <alternativeName>
        <fullName evidence="22">Cytochrome P450 21</fullName>
    </alternativeName>
    <alternativeName>
        <fullName evidence="20">Cytochrome P450 XXI</fullName>
    </alternativeName>
    <alternativeName>
        <fullName evidence="19">Cytochrome P450-C21</fullName>
    </alternativeName>
</protein>
<keyword evidence="6" id="KW-0754">Steroid-binding</keyword>
<feature type="chain" id="PRO_5026066182" description="Steroid 21-hydroxylase" evidence="26">
    <location>
        <begin position="20"/>
        <end position="481"/>
    </location>
</feature>
<evidence type="ECO:0000256" key="26">
    <source>
        <dbReference type="SAM" id="SignalP"/>
    </source>
</evidence>
<evidence type="ECO:0000313" key="27">
    <source>
        <dbReference type="Ensembl" id="ENSOANP00000037745.1"/>
    </source>
</evidence>
<dbReference type="Ensembl" id="ENSOANT00000063191.1">
    <property type="protein sequence ID" value="ENSOANP00000037745.1"/>
    <property type="gene ID" value="ENSOANG00000000301.3"/>
</dbReference>
<evidence type="ECO:0000256" key="6">
    <source>
        <dbReference type="ARBA" id="ARBA00022665"/>
    </source>
</evidence>
<evidence type="ECO:0000256" key="20">
    <source>
        <dbReference type="ARBA" id="ARBA00044282"/>
    </source>
</evidence>
<evidence type="ECO:0000256" key="21">
    <source>
        <dbReference type="ARBA" id="ARBA00044304"/>
    </source>
</evidence>
<keyword evidence="7 23" id="KW-0479">Metal-binding</keyword>
<dbReference type="PRINTS" id="PR00385">
    <property type="entry name" value="P450"/>
</dbReference>
<dbReference type="PANTHER" id="PTHR24289:SF17">
    <property type="entry name" value="STEROID 21-HYDROXYLASE ISOFORM X1"/>
    <property type="match status" value="1"/>
</dbReference>
<keyword evidence="14" id="KW-0472">Membrane</keyword>
<evidence type="ECO:0000256" key="1">
    <source>
        <dbReference type="ARBA" id="ARBA00001970"/>
    </source>
</evidence>
<keyword evidence="8" id="KW-0256">Endoplasmic reticulum</keyword>
<keyword evidence="26" id="KW-0732">Signal</keyword>